<dbReference type="KEGG" id="eel:EUBELI_01206"/>
<name>C4Z0U1_LACE2</name>
<keyword evidence="2" id="KW-1185">Reference proteome</keyword>
<reference evidence="1 2" key="1">
    <citation type="journal article" date="2009" name="Proc. Natl. Acad. Sci. U.S.A.">
        <title>Characterizing a model human gut microbiota composed of members of its two dominant bacterial phyla.</title>
        <authorList>
            <person name="Mahowald M.A."/>
            <person name="Rey F.E."/>
            <person name="Seedorf H."/>
            <person name="Turnbaugh P.J."/>
            <person name="Fulton R.S."/>
            <person name="Wollam A."/>
            <person name="Shah N."/>
            <person name="Wang C."/>
            <person name="Magrini V."/>
            <person name="Wilson R.K."/>
            <person name="Cantarel B.L."/>
            <person name="Coutinho P.M."/>
            <person name="Henrissat B."/>
            <person name="Crock L.W."/>
            <person name="Russell A."/>
            <person name="Verberkmoes N.C."/>
            <person name="Hettich R.L."/>
            <person name="Gordon J.I."/>
        </authorList>
    </citation>
    <scope>NUCLEOTIDE SEQUENCE [LARGE SCALE GENOMIC DNA]</scope>
    <source>
        <strain evidence="2">ATCC 27750 / DSM 3376 / VPI C15-48 / C15-B4</strain>
    </source>
</reference>
<accession>C4Z0U1</accession>
<organism evidence="1 2">
    <name type="scientific">Lachnospira eligens (strain ATCC 27750 / DSM 3376 / VPI C15-48 / C15-B4)</name>
    <name type="common">Eubacterium eligens</name>
    <dbReference type="NCBI Taxonomy" id="515620"/>
    <lineage>
        <taxon>Bacteria</taxon>
        <taxon>Bacillati</taxon>
        <taxon>Bacillota</taxon>
        <taxon>Clostridia</taxon>
        <taxon>Lachnospirales</taxon>
        <taxon>Lachnospiraceae</taxon>
        <taxon>Lachnospira</taxon>
    </lineage>
</organism>
<dbReference type="AlphaFoldDB" id="C4Z0U1"/>
<dbReference type="EMBL" id="CP001104">
    <property type="protein sequence ID" value="ACR72204.1"/>
    <property type="molecule type" value="Genomic_DNA"/>
</dbReference>
<dbReference type="HOGENOM" id="CLU_2897451_0_0_9"/>
<protein>
    <submittedName>
        <fullName evidence="1">Uncharacterized protein</fullName>
    </submittedName>
</protein>
<sequence>MCGGDDRRDMWCRCEANVELADTERIMPYSVAIPAHEVRERCIRAMDGEYAPVASVLQNTYA</sequence>
<gene>
    <name evidence="1" type="ordered locus">EUBELI_01206</name>
</gene>
<evidence type="ECO:0000313" key="2">
    <source>
        <dbReference type="Proteomes" id="UP000001476"/>
    </source>
</evidence>
<dbReference type="Proteomes" id="UP000001476">
    <property type="component" value="Chromosome"/>
</dbReference>
<proteinExistence type="predicted"/>
<evidence type="ECO:0000313" key="1">
    <source>
        <dbReference type="EMBL" id="ACR72204.1"/>
    </source>
</evidence>
<dbReference type="STRING" id="515620.EUBELI_01206"/>